<dbReference type="InterPro" id="IPR010997">
    <property type="entry name" value="HRDC-like_sf"/>
</dbReference>
<dbReference type="FunFam" id="1.10.10.10:FF:000087">
    <property type="entry name" value="Transcriptional adapter 2"/>
    <property type="match status" value="1"/>
</dbReference>
<dbReference type="InterPro" id="IPR001005">
    <property type="entry name" value="SANT/Myb"/>
</dbReference>
<dbReference type="Pfam" id="PF22941">
    <property type="entry name" value="TADA2A-like_3rd"/>
    <property type="match status" value="1"/>
</dbReference>
<dbReference type="InterPro" id="IPR041983">
    <property type="entry name" value="ADA2-like_ZZ"/>
</dbReference>
<evidence type="ECO:0000256" key="10">
    <source>
        <dbReference type="ARBA" id="ARBA00073914"/>
    </source>
</evidence>
<dbReference type="GO" id="GO:0003682">
    <property type="term" value="F:chromatin binding"/>
    <property type="evidence" value="ECO:0007669"/>
    <property type="project" value="TreeGrafter"/>
</dbReference>
<dbReference type="Pfam" id="PF25299">
    <property type="entry name" value="ZZ_ADA2"/>
    <property type="match status" value="1"/>
</dbReference>
<evidence type="ECO:0000256" key="6">
    <source>
        <dbReference type="ARBA" id="ARBA00023163"/>
    </source>
</evidence>
<sequence>MSFMNPVDMVDEDAADLQFPKEPYIKCAECLDVLICLQCFSRGREVGSHRNSHAYIIVRDDIQVFANDSGWVARDERALLQALHTHGYGNWDAIAKALGRRYSPEEVRRHYHDCYFGGIFERLLGLQHARNCYLPERMPYVFKMRSLEPPRHDDISSIQFKMNAGYRCARGDFDTPYDSSAEGLLSVMIEQQRANVDDELEDEIPDRELMEELQCGLVRAYNNRLRERQRRYKIMRDHGLILPNRTVSWISKYVSAFRSDVSCMRFLALMQVCKPFQFDLLVESLRNYRQLQNRLHWLYDIRQHGVRTLYGGALYTRLYKQRQQAQRDYARQRQNDAYDWQQLVHHFENNQNVDQLSQGSSSRVYIHCPRRKASPMDISDLPGYSKLDAGERTLCSVARLIPQAYLEHKTQLIAEQAKLGHLRLGDARRLIKIDVNKTQFENAETLLISEVHMLLDHRKRQNESADEEQEFSEVFMKTYAYTDSFRKFKNKETIMSVRSLLMQKKLHKFELAALGNLCPEAPEEAKALIPSLEGRFEDEELRQILDDIGTKRSLQY</sequence>
<dbReference type="Pfam" id="PF00249">
    <property type="entry name" value="Myb_DNA-binding"/>
    <property type="match status" value="1"/>
</dbReference>
<keyword evidence="4" id="KW-0863">Zinc-finger</keyword>
<dbReference type="Gene3D" id="1.10.10.10">
    <property type="entry name" value="Winged helix-like DNA-binding domain superfamily/Winged helix DNA-binding domain"/>
    <property type="match status" value="1"/>
</dbReference>
<dbReference type="SUPFAM" id="SSF47819">
    <property type="entry name" value="HRDC-like"/>
    <property type="match status" value="1"/>
</dbReference>
<dbReference type="Gene3D" id="3.30.60.90">
    <property type="match status" value="1"/>
</dbReference>
<organism evidence="13 14">
    <name type="scientific">Drosophila navojoa</name>
    <name type="common">Fruit fly</name>
    <dbReference type="NCBI Taxonomy" id="7232"/>
    <lineage>
        <taxon>Eukaryota</taxon>
        <taxon>Metazoa</taxon>
        <taxon>Ecdysozoa</taxon>
        <taxon>Arthropoda</taxon>
        <taxon>Hexapoda</taxon>
        <taxon>Insecta</taxon>
        <taxon>Pterygota</taxon>
        <taxon>Neoptera</taxon>
        <taxon>Endopterygota</taxon>
        <taxon>Diptera</taxon>
        <taxon>Brachycera</taxon>
        <taxon>Muscomorpha</taxon>
        <taxon>Ephydroidea</taxon>
        <taxon>Drosophilidae</taxon>
        <taxon>Drosophila</taxon>
    </lineage>
</organism>
<keyword evidence="5" id="KW-0862">Zinc</keyword>
<dbReference type="STRING" id="7232.A0A484BT14"/>
<comment type="similarity">
    <text evidence="8">Belongs to the eukaryotic RPB4 RNA polymerase subunit family.</text>
</comment>
<evidence type="ECO:0000256" key="3">
    <source>
        <dbReference type="ARBA" id="ARBA00022723"/>
    </source>
</evidence>
<dbReference type="PANTHER" id="PTHR12374:SF20">
    <property type="entry name" value="TRANSCRIPTIONAL ADAPTER 2-ALPHA"/>
    <property type="match status" value="1"/>
</dbReference>
<dbReference type="InterPro" id="IPR055141">
    <property type="entry name" value="TADA2A_B-like_dom"/>
</dbReference>
<dbReference type="InterPro" id="IPR043145">
    <property type="entry name" value="Znf_ZZ_sf"/>
</dbReference>
<dbReference type="OMA" id="RDDIRVF"/>
<feature type="domain" description="Myb-like" evidence="11">
    <location>
        <begin position="71"/>
        <end position="115"/>
    </location>
</feature>
<evidence type="ECO:0000256" key="8">
    <source>
        <dbReference type="ARBA" id="ARBA00025724"/>
    </source>
</evidence>
<keyword evidence="14" id="KW-1185">Reference proteome</keyword>
<evidence type="ECO:0000259" key="12">
    <source>
        <dbReference type="PROSITE" id="PS51293"/>
    </source>
</evidence>
<dbReference type="GO" id="GO:0140672">
    <property type="term" value="C:ATAC complex"/>
    <property type="evidence" value="ECO:0007669"/>
    <property type="project" value="UniProtKB-ARBA"/>
</dbReference>
<evidence type="ECO:0000256" key="9">
    <source>
        <dbReference type="ARBA" id="ARBA00072215"/>
    </source>
</evidence>
<dbReference type="GO" id="GO:0006352">
    <property type="term" value="P:DNA-templated transcription initiation"/>
    <property type="evidence" value="ECO:0007669"/>
    <property type="project" value="InterPro"/>
</dbReference>
<dbReference type="Gene3D" id="1.10.10.60">
    <property type="entry name" value="Homeodomain-like"/>
    <property type="match status" value="1"/>
</dbReference>
<dbReference type="Gene3D" id="1.20.1250.40">
    <property type="match status" value="1"/>
</dbReference>
<evidence type="ECO:0000313" key="14">
    <source>
        <dbReference type="Proteomes" id="UP000295192"/>
    </source>
</evidence>
<keyword evidence="7" id="KW-0539">Nucleus</keyword>
<dbReference type="SUPFAM" id="SSF46689">
    <property type="entry name" value="Homeodomain-like"/>
    <property type="match status" value="2"/>
</dbReference>
<name>A0A484BT14_DRONA</name>
<evidence type="ECO:0000256" key="2">
    <source>
        <dbReference type="ARBA" id="ARBA00022478"/>
    </source>
</evidence>
<proteinExistence type="inferred from homology"/>
<dbReference type="PROSITE" id="PS51293">
    <property type="entry name" value="SANT"/>
    <property type="match status" value="1"/>
</dbReference>
<dbReference type="InterPro" id="IPR006590">
    <property type="entry name" value="RNA_pol_Rpb4/RPC9_core"/>
</dbReference>
<dbReference type="SUPFAM" id="SSF57850">
    <property type="entry name" value="RING/U-box"/>
    <property type="match status" value="1"/>
</dbReference>
<dbReference type="GO" id="GO:0005654">
    <property type="term" value="C:nucleoplasm"/>
    <property type="evidence" value="ECO:0007669"/>
    <property type="project" value="UniProtKB-ARBA"/>
</dbReference>
<keyword evidence="6" id="KW-0804">Transcription</keyword>
<dbReference type="SMART" id="SM00717">
    <property type="entry name" value="SANT"/>
    <property type="match status" value="1"/>
</dbReference>
<dbReference type="FunFam" id="1.20.1250.40:FF:000001">
    <property type="entry name" value="DNA-directed RNA polymerase II subunit RPB4"/>
    <property type="match status" value="1"/>
</dbReference>
<evidence type="ECO:0000259" key="11">
    <source>
        <dbReference type="PROSITE" id="PS50090"/>
    </source>
</evidence>
<evidence type="ECO:0000256" key="4">
    <source>
        <dbReference type="ARBA" id="ARBA00022771"/>
    </source>
</evidence>
<evidence type="ECO:0000313" key="13">
    <source>
        <dbReference type="EMBL" id="TDG51927.1"/>
    </source>
</evidence>
<dbReference type="InterPro" id="IPR036388">
    <property type="entry name" value="WH-like_DNA-bd_sf"/>
</dbReference>
<dbReference type="PROSITE" id="PS50090">
    <property type="entry name" value="MYB_LIKE"/>
    <property type="match status" value="1"/>
</dbReference>
<dbReference type="GO" id="GO:0000428">
    <property type="term" value="C:DNA-directed RNA polymerase complex"/>
    <property type="evidence" value="ECO:0007669"/>
    <property type="project" value="UniProtKB-KW"/>
</dbReference>
<protein>
    <recommendedName>
        <fullName evidence="9">DNA-directed RNA polymerase II subunit RPB4</fullName>
    </recommendedName>
    <alternativeName>
        <fullName evidence="10">DNA-directed RNA polymerase II subunit rpb4</fullName>
    </alternativeName>
</protein>
<gene>
    <name evidence="13" type="ORF">AWZ03_001597</name>
</gene>
<evidence type="ECO:0000256" key="7">
    <source>
        <dbReference type="ARBA" id="ARBA00023242"/>
    </source>
</evidence>
<dbReference type="Pfam" id="PF03874">
    <property type="entry name" value="RNA_pol_Rpb4"/>
    <property type="match status" value="1"/>
</dbReference>
<feature type="domain" description="SANT" evidence="12">
    <location>
        <begin position="66"/>
        <end position="111"/>
    </location>
</feature>
<dbReference type="CDD" id="cd00167">
    <property type="entry name" value="SANT"/>
    <property type="match status" value="1"/>
</dbReference>
<dbReference type="Proteomes" id="UP000295192">
    <property type="component" value="Unassembled WGS sequence"/>
</dbReference>
<dbReference type="InterPro" id="IPR005574">
    <property type="entry name" value="Rpb4/RPC9"/>
</dbReference>
<comment type="caution">
    <text evidence="13">The sequence shown here is derived from an EMBL/GenBank/DDBJ whole genome shotgun (WGS) entry which is preliminary data.</text>
</comment>
<dbReference type="GO" id="GO:0006357">
    <property type="term" value="P:regulation of transcription by RNA polymerase II"/>
    <property type="evidence" value="ECO:0007669"/>
    <property type="project" value="TreeGrafter"/>
</dbReference>
<reference evidence="13 14" key="1">
    <citation type="journal article" date="2019" name="J. Hered.">
        <title>An Improved Genome Assembly for Drosophila navojoa, the Basal Species in the mojavensis Cluster.</title>
        <authorList>
            <person name="Vanderlinde T."/>
            <person name="Dupim E.G."/>
            <person name="Nazario-Yepiz N.O."/>
            <person name="Carvalho A.B."/>
        </authorList>
    </citation>
    <scope>NUCLEOTIDE SEQUENCE [LARGE SCALE GENOMIC DNA]</scope>
    <source>
        <strain evidence="13">Navoj_Jal97</strain>
        <tissue evidence="13">Whole organism</tissue>
    </source>
</reference>
<dbReference type="InterPro" id="IPR038324">
    <property type="entry name" value="Rpb4/RPC9_sf"/>
</dbReference>
<dbReference type="InterPro" id="IPR009057">
    <property type="entry name" value="Homeodomain-like_sf"/>
</dbReference>
<dbReference type="SMART" id="SM00657">
    <property type="entry name" value="RPOL4c"/>
    <property type="match status" value="1"/>
</dbReference>
<dbReference type="GO" id="GO:0003713">
    <property type="term" value="F:transcription coactivator activity"/>
    <property type="evidence" value="ECO:0007669"/>
    <property type="project" value="TreeGrafter"/>
</dbReference>
<dbReference type="GO" id="GO:0008270">
    <property type="term" value="F:zinc ion binding"/>
    <property type="evidence" value="ECO:0007669"/>
    <property type="project" value="UniProtKB-KW"/>
</dbReference>
<keyword evidence="3" id="KW-0479">Metal-binding</keyword>
<dbReference type="AlphaFoldDB" id="A0A484BT14"/>
<dbReference type="InterPro" id="IPR000433">
    <property type="entry name" value="Znf_ZZ"/>
</dbReference>
<comment type="subcellular location">
    <subcellularLocation>
        <location evidence="1">Nucleus</location>
    </subcellularLocation>
</comment>
<dbReference type="CDD" id="cd02335">
    <property type="entry name" value="ZZ_ADA2"/>
    <property type="match status" value="1"/>
</dbReference>
<accession>A0A484BT14</accession>
<evidence type="ECO:0000256" key="1">
    <source>
        <dbReference type="ARBA" id="ARBA00004123"/>
    </source>
</evidence>
<dbReference type="OrthoDB" id="2186918at2759"/>
<dbReference type="GO" id="GO:0006338">
    <property type="term" value="P:chromatin remodeling"/>
    <property type="evidence" value="ECO:0007669"/>
    <property type="project" value="TreeGrafter"/>
</dbReference>
<dbReference type="GO" id="GO:0000166">
    <property type="term" value="F:nucleotide binding"/>
    <property type="evidence" value="ECO:0007669"/>
    <property type="project" value="InterPro"/>
</dbReference>
<evidence type="ECO:0000256" key="5">
    <source>
        <dbReference type="ARBA" id="ARBA00022833"/>
    </source>
</evidence>
<dbReference type="EMBL" id="LSRL02000006">
    <property type="protein sequence ID" value="TDG51927.1"/>
    <property type="molecule type" value="Genomic_DNA"/>
</dbReference>
<dbReference type="PANTHER" id="PTHR12374">
    <property type="entry name" value="TRANSCRIPTIONAL ADAPTOR 2 ADA2 -RELATED"/>
    <property type="match status" value="1"/>
</dbReference>
<dbReference type="InterPro" id="IPR017884">
    <property type="entry name" value="SANT_dom"/>
</dbReference>
<keyword evidence="2" id="KW-0240">DNA-directed RNA polymerase</keyword>